<evidence type="ECO:0000259" key="1">
    <source>
        <dbReference type="Pfam" id="PF09937"/>
    </source>
</evidence>
<dbReference type="InterPro" id="IPR018683">
    <property type="entry name" value="DUF2169"/>
</dbReference>
<protein>
    <recommendedName>
        <fullName evidence="1">DUF2169 domain-containing protein</fullName>
    </recommendedName>
</protein>
<gene>
    <name evidence="2" type="ORF">DFP89_10155</name>
</gene>
<organism evidence="2 3">
    <name type="scientific">Paracoccus lutimaris</name>
    <dbReference type="NCBI Taxonomy" id="1490030"/>
    <lineage>
        <taxon>Bacteria</taxon>
        <taxon>Pseudomonadati</taxon>
        <taxon>Pseudomonadota</taxon>
        <taxon>Alphaproteobacteria</taxon>
        <taxon>Rhodobacterales</taxon>
        <taxon>Paracoccaceae</taxon>
        <taxon>Paracoccus</taxon>
    </lineage>
</organism>
<keyword evidence="3" id="KW-1185">Reference proteome</keyword>
<dbReference type="Pfam" id="PF09937">
    <property type="entry name" value="DUF2169"/>
    <property type="match status" value="1"/>
</dbReference>
<reference evidence="2 3" key="1">
    <citation type="submission" date="2018-07" db="EMBL/GenBank/DDBJ databases">
        <title>Genomic Encyclopedia of Type Strains, Phase III (KMG-III): the genomes of soil and plant-associated and newly described type strains.</title>
        <authorList>
            <person name="Whitman W."/>
        </authorList>
    </citation>
    <scope>NUCLEOTIDE SEQUENCE [LARGE SCALE GENOMIC DNA]</scope>
    <source>
        <strain evidence="2 3">CECT 8525</strain>
    </source>
</reference>
<dbReference type="OrthoDB" id="237820at2"/>
<feature type="domain" description="DUF2169" evidence="1">
    <location>
        <begin position="32"/>
        <end position="321"/>
    </location>
</feature>
<dbReference type="RefSeq" id="WP_147273256.1">
    <property type="nucleotide sequence ID" value="NZ_QPJL01000001.1"/>
</dbReference>
<dbReference type="EMBL" id="QPJL01000001">
    <property type="protein sequence ID" value="RCW88623.1"/>
    <property type="molecule type" value="Genomic_DNA"/>
</dbReference>
<evidence type="ECO:0000313" key="3">
    <source>
        <dbReference type="Proteomes" id="UP000253345"/>
    </source>
</evidence>
<comment type="caution">
    <text evidence="2">The sequence shown here is derived from an EMBL/GenBank/DDBJ whole genome shotgun (WGS) entry which is preliminary data.</text>
</comment>
<dbReference type="Proteomes" id="UP000253345">
    <property type="component" value="Unassembled WGS sequence"/>
</dbReference>
<proteinExistence type="predicted"/>
<accession>A0A368Z886</accession>
<sequence length="360" mass="40318">MWSFSRVVCSVWLLNNETPFAAERTWTRDERGAEFWLVAVRAAFVIDAEGQQMPAEKQTEVQRAPVFAGDPQSSGLLVDSDFVLHKDGTDVLVQGRAHAPNGQPALRTQVRIMLAGIDKTLTVHGERRLYKGGTGLGITGAAPFLTMPLMWERTYGGWDQQARNQEWVAENPAGLGFATSVERLYETLAPNVEYVDAAYRGPGSGRPAALGPVAHHWKPRVGYAGTYDAHWQKTRDPLLPEDFDRRYFRSAPADQQTRQPLVGYEQVRLGGLTPDGFLGFILPRLVLDVITSFKGGRDIRQRPAIHTLWLMPDYRRFELVFLSALEVPPGREEKLVGTTVRLRRRIGTPDSVRATGVWLQ</sequence>
<evidence type="ECO:0000313" key="2">
    <source>
        <dbReference type="EMBL" id="RCW88623.1"/>
    </source>
</evidence>
<name>A0A368Z886_9RHOB</name>
<dbReference type="AlphaFoldDB" id="A0A368Z886"/>